<dbReference type="AlphaFoldDB" id="A0A2W6NKQ9"/>
<accession>A0A2W6NKQ9</accession>
<proteinExistence type="predicted"/>
<dbReference type="InterPro" id="IPR011990">
    <property type="entry name" value="TPR-like_helical_dom_sf"/>
</dbReference>
<gene>
    <name evidence="1" type="ORF">DN757_06650</name>
</gene>
<dbReference type="Proteomes" id="UP000249204">
    <property type="component" value="Unassembled WGS sequence"/>
</dbReference>
<evidence type="ECO:0000313" key="2">
    <source>
        <dbReference type="Proteomes" id="UP000249204"/>
    </source>
</evidence>
<sequence>MPSRCRPASKKELYNHLYRRVPYREVARFFSKAGRTQVTHLQGGAYRLSKNQRAIECYENNEYDAALALFRAALSESSDVQSLTNLAWMYYHEECEVEAAMELLQEALNLNPTSHFPYSLLGEILVREERWAEGEAVLLRSIAIETSKEAVNNLAVAKYHLGEWDQAAALFLQSAEPSDYAMYSHIYCLIKLGRMNDARHKLHAFSEEDEDFAVEVHVAELYVELQCFSEAVHWFKKSWSTYCKSPDWVCRYIYALVQMNARQAAIEITEQCIQLKQDDIEEEQAELCDEEWTENDKAVYLKQLEMEKQEYMQILAKISEGYVPPLDFMTSVNSACYLFGCSRHGHSEYKD</sequence>
<dbReference type="SUPFAM" id="SSF48452">
    <property type="entry name" value="TPR-like"/>
    <property type="match status" value="2"/>
</dbReference>
<evidence type="ECO:0000313" key="1">
    <source>
        <dbReference type="EMBL" id="PZT56497.1"/>
    </source>
</evidence>
<organism evidence="1 2">
    <name type="scientific">Paenibacillus silvae</name>
    <dbReference type="NCBI Taxonomy" id="1325358"/>
    <lineage>
        <taxon>Bacteria</taxon>
        <taxon>Bacillati</taxon>
        <taxon>Bacillota</taxon>
        <taxon>Bacilli</taxon>
        <taxon>Bacillales</taxon>
        <taxon>Paenibacillaceae</taxon>
        <taxon>Paenibacillus</taxon>
    </lineage>
</organism>
<dbReference type="Pfam" id="PF13432">
    <property type="entry name" value="TPR_16"/>
    <property type="match status" value="1"/>
</dbReference>
<protein>
    <submittedName>
        <fullName evidence="1">Uncharacterized protein</fullName>
    </submittedName>
</protein>
<dbReference type="Gene3D" id="1.25.40.10">
    <property type="entry name" value="Tetratricopeptide repeat domain"/>
    <property type="match status" value="2"/>
</dbReference>
<comment type="caution">
    <text evidence="1">The sequence shown here is derived from an EMBL/GenBank/DDBJ whole genome shotgun (WGS) entry which is preliminary data.</text>
</comment>
<dbReference type="EMBL" id="QKWW01000018">
    <property type="protein sequence ID" value="PZT56497.1"/>
    <property type="molecule type" value="Genomic_DNA"/>
</dbReference>
<name>A0A2W6NKQ9_9BACL</name>
<reference evidence="1 2" key="1">
    <citation type="submission" date="2018-06" db="EMBL/GenBank/DDBJ databases">
        <title>Isolation of heavy metals resistant Paenibacillus silvae NC2 from Gold-Copper mine in ZiJin, China.</title>
        <authorList>
            <person name="Xu J."/>
            <person name="Mazhar H.S."/>
            <person name="Rensing C."/>
        </authorList>
    </citation>
    <scope>NUCLEOTIDE SEQUENCE [LARGE SCALE GENOMIC DNA]</scope>
    <source>
        <strain evidence="1 2">NC2</strain>
    </source>
</reference>